<keyword evidence="1" id="KW-0175">Coiled coil</keyword>
<evidence type="ECO:0000313" key="3">
    <source>
        <dbReference type="Proteomes" id="UP000235145"/>
    </source>
</evidence>
<accession>A0A9R1W9Q7</accession>
<feature type="coiled-coil region" evidence="1">
    <location>
        <begin position="12"/>
        <end position="46"/>
    </location>
</feature>
<proteinExistence type="predicted"/>
<comment type="caution">
    <text evidence="2">The sequence shown here is derived from an EMBL/GenBank/DDBJ whole genome shotgun (WGS) entry which is preliminary data.</text>
</comment>
<sequence length="133" mass="16185">MMKTLKIEIKEEQKLITRKMEVKINIEKLRKEMQKIKKMKTRKEKKLTRKKEIKKTAYLTSTFSDERKYEKFKENFHDSTNGYKKILNIKDIDMKPSIEILDNIAVEGDYEGKYRVLLKPLNLYCFELQEHEY</sequence>
<evidence type="ECO:0000313" key="2">
    <source>
        <dbReference type="EMBL" id="KAJ0222622.1"/>
    </source>
</evidence>
<organism evidence="2 3">
    <name type="scientific">Lactuca sativa</name>
    <name type="common">Garden lettuce</name>
    <dbReference type="NCBI Taxonomy" id="4236"/>
    <lineage>
        <taxon>Eukaryota</taxon>
        <taxon>Viridiplantae</taxon>
        <taxon>Streptophyta</taxon>
        <taxon>Embryophyta</taxon>
        <taxon>Tracheophyta</taxon>
        <taxon>Spermatophyta</taxon>
        <taxon>Magnoliopsida</taxon>
        <taxon>eudicotyledons</taxon>
        <taxon>Gunneridae</taxon>
        <taxon>Pentapetalae</taxon>
        <taxon>asterids</taxon>
        <taxon>campanulids</taxon>
        <taxon>Asterales</taxon>
        <taxon>Asteraceae</taxon>
        <taxon>Cichorioideae</taxon>
        <taxon>Cichorieae</taxon>
        <taxon>Lactucinae</taxon>
        <taxon>Lactuca</taxon>
    </lineage>
</organism>
<name>A0A9R1W9Q7_LACSA</name>
<dbReference type="EMBL" id="NBSK02000002">
    <property type="protein sequence ID" value="KAJ0222622.1"/>
    <property type="molecule type" value="Genomic_DNA"/>
</dbReference>
<dbReference type="Proteomes" id="UP000235145">
    <property type="component" value="Unassembled WGS sequence"/>
</dbReference>
<reference evidence="2 3" key="1">
    <citation type="journal article" date="2017" name="Nat. Commun.">
        <title>Genome assembly with in vitro proximity ligation data and whole-genome triplication in lettuce.</title>
        <authorList>
            <person name="Reyes-Chin-Wo S."/>
            <person name="Wang Z."/>
            <person name="Yang X."/>
            <person name="Kozik A."/>
            <person name="Arikit S."/>
            <person name="Song C."/>
            <person name="Xia L."/>
            <person name="Froenicke L."/>
            <person name="Lavelle D.O."/>
            <person name="Truco M.J."/>
            <person name="Xia R."/>
            <person name="Zhu S."/>
            <person name="Xu C."/>
            <person name="Xu H."/>
            <person name="Xu X."/>
            <person name="Cox K."/>
            <person name="Korf I."/>
            <person name="Meyers B.C."/>
            <person name="Michelmore R.W."/>
        </authorList>
    </citation>
    <scope>NUCLEOTIDE SEQUENCE [LARGE SCALE GENOMIC DNA]</scope>
    <source>
        <strain evidence="3">cv. Salinas</strain>
        <tissue evidence="2">Seedlings</tissue>
    </source>
</reference>
<gene>
    <name evidence="2" type="ORF">LSAT_V11C200085410</name>
</gene>
<keyword evidence="3" id="KW-1185">Reference proteome</keyword>
<evidence type="ECO:0000256" key="1">
    <source>
        <dbReference type="SAM" id="Coils"/>
    </source>
</evidence>
<protein>
    <submittedName>
        <fullName evidence="2">Uncharacterized protein</fullName>
    </submittedName>
</protein>
<dbReference type="AlphaFoldDB" id="A0A9R1W9Q7"/>